<dbReference type="PANTHER" id="PTHR43806">
    <property type="entry name" value="PEPTIDASE S8"/>
    <property type="match status" value="1"/>
</dbReference>
<dbReference type="RefSeq" id="WP_380624176.1">
    <property type="nucleotide sequence ID" value="NZ_JBHSDK010000028.1"/>
</dbReference>
<evidence type="ECO:0000256" key="1">
    <source>
        <dbReference type="ARBA" id="ARBA00011073"/>
    </source>
</evidence>
<dbReference type="PROSITE" id="PS00136">
    <property type="entry name" value="SUBTILASE_ASP"/>
    <property type="match status" value="1"/>
</dbReference>
<keyword evidence="2 5" id="KW-0645">Protease</keyword>
<dbReference type="InterPro" id="IPR037045">
    <property type="entry name" value="S8pro/Inhibitor_I9_sf"/>
</dbReference>
<proteinExistence type="inferred from homology"/>
<dbReference type="InterPro" id="IPR023827">
    <property type="entry name" value="Peptidase_S8_Asp-AS"/>
</dbReference>
<evidence type="ECO:0000256" key="4">
    <source>
        <dbReference type="ARBA" id="ARBA00022825"/>
    </source>
</evidence>
<dbReference type="SUPFAM" id="SSF52743">
    <property type="entry name" value="Subtilisin-like"/>
    <property type="match status" value="1"/>
</dbReference>
<evidence type="ECO:0000256" key="6">
    <source>
        <dbReference type="RuleBase" id="RU003355"/>
    </source>
</evidence>
<dbReference type="Pfam" id="PF00082">
    <property type="entry name" value="Peptidase_S8"/>
    <property type="match status" value="1"/>
</dbReference>
<feature type="domain" description="Peptidase S8/S53" evidence="9">
    <location>
        <begin position="159"/>
        <end position="398"/>
    </location>
</feature>
<dbReference type="InterPro" id="IPR022398">
    <property type="entry name" value="Peptidase_S8_His-AS"/>
</dbReference>
<dbReference type="CDD" id="cd04077">
    <property type="entry name" value="Peptidases_S8_PCSK9_ProteinaseK_like"/>
    <property type="match status" value="1"/>
</dbReference>
<evidence type="ECO:0000256" key="5">
    <source>
        <dbReference type="PROSITE-ProRule" id="PRU01240"/>
    </source>
</evidence>
<organism evidence="10 11">
    <name type="scientific">Salininema proteolyticum</name>
    <dbReference type="NCBI Taxonomy" id="1607685"/>
    <lineage>
        <taxon>Bacteria</taxon>
        <taxon>Bacillati</taxon>
        <taxon>Actinomycetota</taxon>
        <taxon>Actinomycetes</taxon>
        <taxon>Glycomycetales</taxon>
        <taxon>Glycomycetaceae</taxon>
        <taxon>Salininema</taxon>
    </lineage>
</organism>
<gene>
    <name evidence="10" type="ORF">ACFPET_19120</name>
</gene>
<feature type="active site" description="Charge relay system" evidence="5">
    <location>
        <position position="168"/>
    </location>
</feature>
<dbReference type="InterPro" id="IPR050131">
    <property type="entry name" value="Peptidase_S8_subtilisin-like"/>
</dbReference>
<evidence type="ECO:0000256" key="3">
    <source>
        <dbReference type="ARBA" id="ARBA00022801"/>
    </source>
</evidence>
<keyword evidence="3 5" id="KW-0378">Hydrolase</keyword>
<name>A0ABV8U3F9_9ACTN</name>
<protein>
    <submittedName>
        <fullName evidence="10">S8 family peptidase</fullName>
    </submittedName>
</protein>
<dbReference type="InterPro" id="IPR034193">
    <property type="entry name" value="PCSK9_ProteinaseK-like"/>
</dbReference>
<feature type="active site" description="Charge relay system" evidence="5">
    <location>
        <position position="358"/>
    </location>
</feature>
<evidence type="ECO:0000313" key="10">
    <source>
        <dbReference type="EMBL" id="MFC4337315.1"/>
    </source>
</evidence>
<dbReference type="InterPro" id="IPR036852">
    <property type="entry name" value="Peptidase_S8/S53_dom_sf"/>
</dbReference>
<keyword evidence="4 5" id="KW-0720">Serine protease</keyword>
<dbReference type="InterPro" id="IPR015500">
    <property type="entry name" value="Peptidase_S8_subtilisin-rel"/>
</dbReference>
<feature type="chain" id="PRO_5046752579" evidence="8">
    <location>
        <begin position="40"/>
        <end position="414"/>
    </location>
</feature>
<comment type="caution">
    <text evidence="10">The sequence shown here is derived from an EMBL/GenBank/DDBJ whole genome shotgun (WGS) entry which is preliminary data.</text>
</comment>
<dbReference type="PANTHER" id="PTHR43806:SF11">
    <property type="entry name" value="CEREVISIN-RELATED"/>
    <property type="match status" value="1"/>
</dbReference>
<dbReference type="Gene3D" id="3.30.70.80">
    <property type="entry name" value="Peptidase S8 propeptide/proteinase inhibitor I9"/>
    <property type="match status" value="1"/>
</dbReference>
<dbReference type="InterPro" id="IPR000209">
    <property type="entry name" value="Peptidase_S8/S53_dom"/>
</dbReference>
<dbReference type="Proteomes" id="UP001595823">
    <property type="component" value="Unassembled WGS sequence"/>
</dbReference>
<dbReference type="Gene3D" id="3.40.50.200">
    <property type="entry name" value="Peptidase S8/S53 domain"/>
    <property type="match status" value="1"/>
</dbReference>
<sequence>MHNAKNGHGTRKKWRTAAVAGSALAVAAVSVPLASNAFAESPVEILGAESDSVVEGRYIAVLDDRAAQGVSAVTSLADDLTSDVDVNQVYSSAVEGFSFSGSLDEAEDLAREGDVAYVEAVQRVKVSDTQENPPNWGSDRLDQRELPLDDSFTRPDSAGEGVTAYVLDTGINPDHEEFGDRAEMGPSFAGEEDSTDCHGHGTHVAGTVAGERYGVAPEADVVGVQVLDCSGYGTTDNIVAAVDWVATEGERPAVLNMSLGGPSDGTDQAYSDAIDNAIAEGVTVVVAAGNEGDDACGYAPARFESAITVGNSTDEDARYTGRGESNYGECVDVFAPGTDILSARHDSDSEVVALTGTSMASPHVAGVAALVLGEDPSASPDEVRDSILDNAIEDALTDVGEGSPNLLANTEFLN</sequence>
<comment type="similarity">
    <text evidence="1 5 6">Belongs to the peptidase S8 family.</text>
</comment>
<dbReference type="PROSITE" id="PS51892">
    <property type="entry name" value="SUBTILASE"/>
    <property type="match status" value="1"/>
</dbReference>
<feature type="compositionally biased region" description="Basic and acidic residues" evidence="7">
    <location>
        <begin position="139"/>
        <end position="153"/>
    </location>
</feature>
<keyword evidence="11" id="KW-1185">Reference proteome</keyword>
<dbReference type="PROSITE" id="PS00137">
    <property type="entry name" value="SUBTILASE_HIS"/>
    <property type="match status" value="1"/>
</dbReference>
<feature type="region of interest" description="Disordered" evidence="7">
    <location>
        <begin position="126"/>
        <end position="157"/>
    </location>
</feature>
<keyword evidence="8" id="KW-0732">Signal</keyword>
<evidence type="ECO:0000313" key="11">
    <source>
        <dbReference type="Proteomes" id="UP001595823"/>
    </source>
</evidence>
<reference evidence="11" key="1">
    <citation type="journal article" date="2019" name="Int. J. Syst. Evol. Microbiol.">
        <title>The Global Catalogue of Microorganisms (GCM) 10K type strain sequencing project: providing services to taxonomists for standard genome sequencing and annotation.</title>
        <authorList>
            <consortium name="The Broad Institute Genomics Platform"/>
            <consortium name="The Broad Institute Genome Sequencing Center for Infectious Disease"/>
            <person name="Wu L."/>
            <person name="Ma J."/>
        </authorList>
    </citation>
    <scope>NUCLEOTIDE SEQUENCE [LARGE SCALE GENOMIC DNA]</scope>
    <source>
        <strain evidence="11">IBRC-M 10908</strain>
    </source>
</reference>
<evidence type="ECO:0000256" key="8">
    <source>
        <dbReference type="SAM" id="SignalP"/>
    </source>
</evidence>
<accession>A0ABV8U3F9</accession>
<dbReference type="PROSITE" id="PS00138">
    <property type="entry name" value="SUBTILASE_SER"/>
    <property type="match status" value="1"/>
</dbReference>
<dbReference type="EMBL" id="JBHSDK010000028">
    <property type="protein sequence ID" value="MFC4337315.1"/>
    <property type="molecule type" value="Genomic_DNA"/>
</dbReference>
<dbReference type="PRINTS" id="PR00723">
    <property type="entry name" value="SUBTILISIN"/>
</dbReference>
<dbReference type="InterPro" id="IPR023828">
    <property type="entry name" value="Peptidase_S8_Ser-AS"/>
</dbReference>
<evidence type="ECO:0000256" key="7">
    <source>
        <dbReference type="SAM" id="MobiDB-lite"/>
    </source>
</evidence>
<evidence type="ECO:0000256" key="2">
    <source>
        <dbReference type="ARBA" id="ARBA00022670"/>
    </source>
</evidence>
<evidence type="ECO:0000259" key="9">
    <source>
        <dbReference type="Pfam" id="PF00082"/>
    </source>
</evidence>
<feature type="signal peptide" evidence="8">
    <location>
        <begin position="1"/>
        <end position="39"/>
    </location>
</feature>
<feature type="active site" description="Charge relay system" evidence="5">
    <location>
        <position position="200"/>
    </location>
</feature>